<name>A0A2K2FTU6_9SPHN</name>
<dbReference type="Gene3D" id="3.40.1410.10">
    <property type="entry name" value="Chorismate lyase-like"/>
    <property type="match status" value="1"/>
</dbReference>
<dbReference type="PROSITE" id="PS50949">
    <property type="entry name" value="HTH_GNTR"/>
    <property type="match status" value="1"/>
</dbReference>
<dbReference type="InterPro" id="IPR036388">
    <property type="entry name" value="WH-like_DNA-bd_sf"/>
</dbReference>
<dbReference type="Pfam" id="PF07702">
    <property type="entry name" value="UTRA"/>
    <property type="match status" value="1"/>
</dbReference>
<keyword evidence="3" id="KW-0804">Transcription</keyword>
<dbReference type="SMART" id="SM00866">
    <property type="entry name" value="UTRA"/>
    <property type="match status" value="1"/>
</dbReference>
<evidence type="ECO:0000259" key="4">
    <source>
        <dbReference type="PROSITE" id="PS50949"/>
    </source>
</evidence>
<evidence type="ECO:0000256" key="2">
    <source>
        <dbReference type="ARBA" id="ARBA00023125"/>
    </source>
</evidence>
<keyword evidence="2" id="KW-0238">DNA-binding</keyword>
<dbReference type="InterPro" id="IPR000524">
    <property type="entry name" value="Tscrpt_reg_HTH_GntR"/>
</dbReference>
<dbReference type="GO" id="GO:0003700">
    <property type="term" value="F:DNA-binding transcription factor activity"/>
    <property type="evidence" value="ECO:0007669"/>
    <property type="project" value="InterPro"/>
</dbReference>
<dbReference type="OrthoDB" id="9808698at2"/>
<dbReference type="PANTHER" id="PTHR44846">
    <property type="entry name" value="MANNOSYL-D-GLYCERATE TRANSPORT/METABOLISM SYSTEM REPRESSOR MNGR-RELATED"/>
    <property type="match status" value="1"/>
</dbReference>
<sequence>MTPPLQQQPRYLQLAQTLIAEIESGRFPVGALIPTEFELCAQFGASRFTVREAIKRLVQLGMVTRQAGVGTRVVGPRQQSGYVQVIEGLTDLHRFTSETRLDLHGREVAEVTGDLVDALQARPGEAWLILDATRRTEAGVAIALSRIYIHPAFRGVALREGEDHTPIYTRIEQQFGEQIVEVRQTIEGIAVNAASAERLGVKRGTPALRVTRTYYNRRGEVVEMAVSTHPADRYSYSQTFRRDDRGNLT</sequence>
<dbReference type="AlphaFoldDB" id="A0A2K2FTU6"/>
<dbReference type="SUPFAM" id="SSF64288">
    <property type="entry name" value="Chorismate lyase-like"/>
    <property type="match status" value="1"/>
</dbReference>
<dbReference type="PRINTS" id="PR00035">
    <property type="entry name" value="HTHGNTR"/>
</dbReference>
<dbReference type="InterPro" id="IPR036390">
    <property type="entry name" value="WH_DNA-bd_sf"/>
</dbReference>
<evidence type="ECO:0000313" key="5">
    <source>
        <dbReference type="EMBL" id="PNU02215.1"/>
    </source>
</evidence>
<dbReference type="SUPFAM" id="SSF46785">
    <property type="entry name" value="Winged helix' DNA-binding domain"/>
    <property type="match status" value="1"/>
</dbReference>
<dbReference type="PANTHER" id="PTHR44846:SF1">
    <property type="entry name" value="MANNOSYL-D-GLYCERATE TRANSPORT_METABOLISM SYSTEM REPRESSOR MNGR-RELATED"/>
    <property type="match status" value="1"/>
</dbReference>
<organism evidence="5 6">
    <name type="scientific">Novosphingobium guangzhouense</name>
    <dbReference type="NCBI Taxonomy" id="1850347"/>
    <lineage>
        <taxon>Bacteria</taxon>
        <taxon>Pseudomonadati</taxon>
        <taxon>Pseudomonadota</taxon>
        <taxon>Alphaproteobacteria</taxon>
        <taxon>Sphingomonadales</taxon>
        <taxon>Sphingomonadaceae</taxon>
        <taxon>Novosphingobium</taxon>
    </lineage>
</organism>
<dbReference type="Proteomes" id="UP000236327">
    <property type="component" value="Unassembled WGS sequence"/>
</dbReference>
<accession>A0A2K2FTU6</accession>
<dbReference type="RefSeq" id="WP_103098995.1">
    <property type="nucleotide sequence ID" value="NZ_LYMM01000084.1"/>
</dbReference>
<dbReference type="Pfam" id="PF00392">
    <property type="entry name" value="GntR"/>
    <property type="match status" value="1"/>
</dbReference>
<dbReference type="InterPro" id="IPR011663">
    <property type="entry name" value="UTRA"/>
</dbReference>
<dbReference type="InterPro" id="IPR050679">
    <property type="entry name" value="Bact_HTH_transcr_reg"/>
</dbReference>
<dbReference type="GO" id="GO:0045892">
    <property type="term" value="P:negative regulation of DNA-templated transcription"/>
    <property type="evidence" value="ECO:0007669"/>
    <property type="project" value="TreeGrafter"/>
</dbReference>
<comment type="caution">
    <text evidence="5">The sequence shown here is derived from an EMBL/GenBank/DDBJ whole genome shotgun (WGS) entry which is preliminary data.</text>
</comment>
<evidence type="ECO:0000256" key="3">
    <source>
        <dbReference type="ARBA" id="ARBA00023163"/>
    </source>
</evidence>
<dbReference type="SMART" id="SM00345">
    <property type="entry name" value="HTH_GNTR"/>
    <property type="match status" value="1"/>
</dbReference>
<evidence type="ECO:0000256" key="1">
    <source>
        <dbReference type="ARBA" id="ARBA00023015"/>
    </source>
</evidence>
<protein>
    <submittedName>
        <fullName evidence="5">GntR family transcriptional regulator</fullName>
    </submittedName>
</protein>
<dbReference type="CDD" id="cd07377">
    <property type="entry name" value="WHTH_GntR"/>
    <property type="match status" value="1"/>
</dbReference>
<dbReference type="GO" id="GO:0003677">
    <property type="term" value="F:DNA binding"/>
    <property type="evidence" value="ECO:0007669"/>
    <property type="project" value="UniProtKB-KW"/>
</dbReference>
<dbReference type="Gene3D" id="1.10.10.10">
    <property type="entry name" value="Winged helix-like DNA-binding domain superfamily/Winged helix DNA-binding domain"/>
    <property type="match status" value="1"/>
</dbReference>
<keyword evidence="1" id="KW-0805">Transcription regulation</keyword>
<reference evidence="5 6" key="1">
    <citation type="submission" date="2016-05" db="EMBL/GenBank/DDBJ databases">
        <title>Complete genome sequence of Novosphingobium guangzhouense SA925(T).</title>
        <authorList>
            <person name="Sha S."/>
        </authorList>
    </citation>
    <scope>NUCLEOTIDE SEQUENCE [LARGE SCALE GENOMIC DNA]</scope>
    <source>
        <strain evidence="5 6">SA925</strain>
    </source>
</reference>
<proteinExistence type="predicted"/>
<dbReference type="EMBL" id="LYMM01000084">
    <property type="protein sequence ID" value="PNU02215.1"/>
    <property type="molecule type" value="Genomic_DNA"/>
</dbReference>
<keyword evidence="6" id="KW-1185">Reference proteome</keyword>
<feature type="domain" description="HTH gntR-type" evidence="4">
    <location>
        <begin position="8"/>
        <end position="76"/>
    </location>
</feature>
<dbReference type="InterPro" id="IPR028978">
    <property type="entry name" value="Chorismate_lyase_/UTRA_dom_sf"/>
</dbReference>
<evidence type="ECO:0000313" key="6">
    <source>
        <dbReference type="Proteomes" id="UP000236327"/>
    </source>
</evidence>
<gene>
    <name evidence="5" type="ORF">A8V01_10115</name>
</gene>